<keyword evidence="2" id="KW-1185">Reference proteome</keyword>
<evidence type="ECO:0000313" key="2">
    <source>
        <dbReference type="Proteomes" id="UP001161389"/>
    </source>
</evidence>
<protein>
    <submittedName>
        <fullName evidence="1">Uncharacterized protein</fullName>
    </submittedName>
</protein>
<organism evidence="1 2">
    <name type="scientific">Litoribrevibacter albus</name>
    <dbReference type="NCBI Taxonomy" id="1473156"/>
    <lineage>
        <taxon>Bacteria</taxon>
        <taxon>Pseudomonadati</taxon>
        <taxon>Pseudomonadota</taxon>
        <taxon>Gammaproteobacteria</taxon>
        <taxon>Oceanospirillales</taxon>
        <taxon>Oceanospirillaceae</taxon>
        <taxon>Litoribrevibacter</taxon>
    </lineage>
</organism>
<proteinExistence type="predicted"/>
<sequence length="110" mass="12944">MTDTMSDVLIDHLFSMFVDSLKPDFQQRILNDPEPDREFDDIMIDDGRFCFTLNGLHRLVQTVYPIDYYAFQQRLYASNLNERLAEMGLSVVMHQSTGKVASNWYRLEEL</sequence>
<name>A0AA37W6I3_9GAMM</name>
<dbReference type="Proteomes" id="UP001161389">
    <property type="component" value="Unassembled WGS sequence"/>
</dbReference>
<dbReference type="AlphaFoldDB" id="A0AA37W6I3"/>
<reference evidence="1" key="2">
    <citation type="submission" date="2023-01" db="EMBL/GenBank/DDBJ databases">
        <title>Draft genome sequence of Litoribrevibacter albus strain NBRC 110071.</title>
        <authorList>
            <person name="Sun Q."/>
            <person name="Mori K."/>
        </authorList>
    </citation>
    <scope>NUCLEOTIDE SEQUENCE</scope>
    <source>
        <strain evidence="1">NBRC 110071</strain>
    </source>
</reference>
<evidence type="ECO:0000313" key="1">
    <source>
        <dbReference type="EMBL" id="GLQ29939.1"/>
    </source>
</evidence>
<reference evidence="1" key="1">
    <citation type="journal article" date="2014" name="Int. J. Syst. Evol. Microbiol.">
        <title>Complete genome sequence of Corynebacterium casei LMG S-19264T (=DSM 44701T), isolated from a smear-ripened cheese.</title>
        <authorList>
            <consortium name="US DOE Joint Genome Institute (JGI-PGF)"/>
            <person name="Walter F."/>
            <person name="Albersmeier A."/>
            <person name="Kalinowski J."/>
            <person name="Ruckert C."/>
        </authorList>
    </citation>
    <scope>NUCLEOTIDE SEQUENCE</scope>
    <source>
        <strain evidence="1">NBRC 110071</strain>
    </source>
</reference>
<comment type="caution">
    <text evidence="1">The sequence shown here is derived from an EMBL/GenBank/DDBJ whole genome shotgun (WGS) entry which is preliminary data.</text>
</comment>
<dbReference type="EMBL" id="BSNM01000003">
    <property type="protein sequence ID" value="GLQ29939.1"/>
    <property type="molecule type" value="Genomic_DNA"/>
</dbReference>
<gene>
    <name evidence="1" type="ORF">GCM10007876_04170</name>
</gene>
<dbReference type="RefSeq" id="WP_284378200.1">
    <property type="nucleotide sequence ID" value="NZ_BSNM01000003.1"/>
</dbReference>
<accession>A0AA37W6I3</accession>